<evidence type="ECO:0000313" key="3">
    <source>
        <dbReference type="EMBL" id="TLU74417.1"/>
    </source>
</evidence>
<dbReference type="InterPro" id="IPR000326">
    <property type="entry name" value="PAP2/HPO"/>
</dbReference>
<keyword evidence="4" id="KW-1185">Reference proteome</keyword>
<keyword evidence="1" id="KW-0472">Membrane</keyword>
<feature type="transmembrane region" description="Helical" evidence="1">
    <location>
        <begin position="166"/>
        <end position="183"/>
    </location>
</feature>
<keyword evidence="1" id="KW-1133">Transmembrane helix</keyword>
<protein>
    <submittedName>
        <fullName evidence="3">Phosphatase PAP2 family protein</fullName>
    </submittedName>
</protein>
<dbReference type="AlphaFoldDB" id="A0A5R9JD07"/>
<dbReference type="SUPFAM" id="SSF48317">
    <property type="entry name" value="Acid phosphatase/Vanadium-dependent haloperoxidase"/>
    <property type="match status" value="1"/>
</dbReference>
<evidence type="ECO:0000259" key="2">
    <source>
        <dbReference type="Pfam" id="PF01569"/>
    </source>
</evidence>
<dbReference type="RefSeq" id="WP_138324668.1">
    <property type="nucleotide sequence ID" value="NZ_VCDI01000001.1"/>
</dbReference>
<dbReference type="CDD" id="cd01610">
    <property type="entry name" value="PAP2_like"/>
    <property type="match status" value="1"/>
</dbReference>
<organism evidence="3 4">
    <name type="scientific">Lichenicoccus roseus</name>
    <dbReference type="NCBI Taxonomy" id="2683649"/>
    <lineage>
        <taxon>Bacteria</taxon>
        <taxon>Pseudomonadati</taxon>
        <taxon>Pseudomonadota</taxon>
        <taxon>Alphaproteobacteria</taxon>
        <taxon>Acetobacterales</taxon>
        <taxon>Acetobacteraceae</taxon>
        <taxon>Lichenicoccus</taxon>
    </lineage>
</organism>
<name>A0A5R9JD07_9PROT</name>
<dbReference type="EMBL" id="VCDI01000001">
    <property type="protein sequence ID" value="TLU74417.1"/>
    <property type="molecule type" value="Genomic_DNA"/>
</dbReference>
<sequence length="214" mass="23410">MAGDPVVSGRGRVGLSRLGALPIVRWGAWMTLGLFLVWAGGHLLDHRVARYVHERLAFSRTARRLVHIPELVIAASLAGVVVLGAWSALVGRLEGVWRQLLLASISVCIAIALTDALKIWFGRIPPLRWYDQQWRNFYAYLAGSFPSGHMTAISAVIPILWPVSRWIVLLLVIGGAAGAYGLVRMQAHFISDLFGGMMVGGTVGYAVLCADRRR</sequence>
<dbReference type="Proteomes" id="UP000305654">
    <property type="component" value="Unassembled WGS sequence"/>
</dbReference>
<dbReference type="OrthoDB" id="7285380at2"/>
<dbReference type="Gene3D" id="1.20.144.10">
    <property type="entry name" value="Phosphatidic acid phosphatase type 2/haloperoxidase"/>
    <property type="match status" value="1"/>
</dbReference>
<dbReference type="Pfam" id="PF01569">
    <property type="entry name" value="PAP2"/>
    <property type="match status" value="1"/>
</dbReference>
<evidence type="ECO:0000256" key="1">
    <source>
        <dbReference type="SAM" id="Phobius"/>
    </source>
</evidence>
<feature type="transmembrane region" description="Helical" evidence="1">
    <location>
        <begin position="137"/>
        <end position="160"/>
    </location>
</feature>
<evidence type="ECO:0000313" key="4">
    <source>
        <dbReference type="Proteomes" id="UP000305654"/>
    </source>
</evidence>
<proteinExistence type="predicted"/>
<feature type="domain" description="Phosphatidic acid phosphatase type 2/haloperoxidase" evidence="2">
    <location>
        <begin position="101"/>
        <end position="210"/>
    </location>
</feature>
<comment type="caution">
    <text evidence="3">The sequence shown here is derived from an EMBL/GenBank/DDBJ whole genome shotgun (WGS) entry which is preliminary data.</text>
</comment>
<feature type="transmembrane region" description="Helical" evidence="1">
    <location>
        <begin position="26"/>
        <end position="44"/>
    </location>
</feature>
<reference evidence="3 4" key="1">
    <citation type="submission" date="2019-05" db="EMBL/GenBank/DDBJ databases">
        <authorList>
            <person name="Pankratov T."/>
            <person name="Grouzdev D."/>
        </authorList>
    </citation>
    <scope>NUCLEOTIDE SEQUENCE [LARGE SCALE GENOMIC DNA]</scope>
    <source>
        <strain evidence="3 4">KEBCLARHB70R</strain>
    </source>
</reference>
<accession>A0A5R9JD07</accession>
<dbReference type="InterPro" id="IPR036938">
    <property type="entry name" value="PAP2/HPO_sf"/>
</dbReference>
<feature type="transmembrane region" description="Helical" evidence="1">
    <location>
        <begin position="65"/>
        <end position="90"/>
    </location>
</feature>
<gene>
    <name evidence="3" type="ORF">FE263_04325</name>
</gene>
<feature type="transmembrane region" description="Helical" evidence="1">
    <location>
        <begin position="190"/>
        <end position="208"/>
    </location>
</feature>
<feature type="transmembrane region" description="Helical" evidence="1">
    <location>
        <begin position="96"/>
        <end position="117"/>
    </location>
</feature>
<keyword evidence="1" id="KW-0812">Transmembrane</keyword>